<keyword evidence="3" id="KW-0813">Transport</keyword>
<feature type="domain" description="ABC transporter" evidence="8">
    <location>
        <begin position="6"/>
        <end position="257"/>
    </location>
</feature>
<organism evidence="9 10">
    <name type="scientific">Brevibacillus choshinensis</name>
    <dbReference type="NCBI Taxonomy" id="54911"/>
    <lineage>
        <taxon>Bacteria</taxon>
        <taxon>Bacillati</taxon>
        <taxon>Bacillota</taxon>
        <taxon>Bacilli</taxon>
        <taxon>Bacillales</taxon>
        <taxon>Paenibacillaceae</taxon>
        <taxon>Brevibacillus</taxon>
    </lineage>
</organism>
<dbReference type="Proteomes" id="UP000051063">
    <property type="component" value="Unassembled WGS sequence"/>
</dbReference>
<dbReference type="SMART" id="SM00382">
    <property type="entry name" value="AAA"/>
    <property type="match status" value="1"/>
</dbReference>
<dbReference type="PROSITE" id="PS50893">
    <property type="entry name" value="ABC_TRANSPORTER_2"/>
    <property type="match status" value="1"/>
</dbReference>
<keyword evidence="10" id="KW-1185">Reference proteome</keyword>
<dbReference type="SUPFAM" id="SSF52540">
    <property type="entry name" value="P-loop containing nucleoside triphosphate hydrolases"/>
    <property type="match status" value="1"/>
</dbReference>
<reference evidence="9 10" key="1">
    <citation type="submission" date="2015-09" db="EMBL/GenBank/DDBJ databases">
        <title>Genome sequencing project for genomic taxonomy and phylogenomics of Bacillus-like bacteria.</title>
        <authorList>
            <person name="Liu B."/>
            <person name="Wang J."/>
            <person name="Zhu Y."/>
            <person name="Liu G."/>
            <person name="Chen Q."/>
            <person name="Chen Z."/>
            <person name="Lan J."/>
            <person name="Che J."/>
            <person name="Ge C."/>
            <person name="Shi H."/>
            <person name="Pan Z."/>
            <person name="Liu X."/>
        </authorList>
    </citation>
    <scope>NUCLEOTIDE SEQUENCE [LARGE SCALE GENOMIC DNA]</scope>
    <source>
        <strain evidence="9 10">DSM 8552</strain>
    </source>
</reference>
<evidence type="ECO:0000256" key="4">
    <source>
        <dbReference type="ARBA" id="ARBA00022475"/>
    </source>
</evidence>
<evidence type="ECO:0000256" key="7">
    <source>
        <dbReference type="ARBA" id="ARBA00023136"/>
    </source>
</evidence>
<dbReference type="RefSeq" id="WP_055744325.1">
    <property type="nucleotide sequence ID" value="NZ_LJJB01000007.1"/>
</dbReference>
<dbReference type="Gene3D" id="3.40.50.300">
    <property type="entry name" value="P-loop containing nucleotide triphosphate hydrolases"/>
    <property type="match status" value="1"/>
</dbReference>
<protein>
    <submittedName>
        <fullName evidence="9">Peptide ABC transporter ATP-binding protein</fullName>
    </submittedName>
</protein>
<evidence type="ECO:0000256" key="3">
    <source>
        <dbReference type="ARBA" id="ARBA00022448"/>
    </source>
</evidence>
<name>A0ABR5NEM2_BRECH</name>
<dbReference type="PROSITE" id="PS00211">
    <property type="entry name" value="ABC_TRANSPORTER_1"/>
    <property type="match status" value="1"/>
</dbReference>
<dbReference type="InterPro" id="IPR013563">
    <property type="entry name" value="Oligopep_ABC_C"/>
</dbReference>
<dbReference type="GO" id="GO:0005524">
    <property type="term" value="F:ATP binding"/>
    <property type="evidence" value="ECO:0007669"/>
    <property type="project" value="UniProtKB-KW"/>
</dbReference>
<keyword evidence="5" id="KW-0547">Nucleotide-binding</keyword>
<comment type="caution">
    <text evidence="9">The sequence shown here is derived from an EMBL/GenBank/DDBJ whole genome shotgun (WGS) entry which is preliminary data.</text>
</comment>
<evidence type="ECO:0000313" key="9">
    <source>
        <dbReference type="EMBL" id="KQL49990.1"/>
    </source>
</evidence>
<sequence length="333" mass="36971">MSEKLLQINQLRVSFDTEEGTVDVVNGINLTVYKGETLGIVGESGCGKSVTSLAIMGLIPSPPGQVTGGEIWFNGKNLVQEKQHNLRAIRGKDISMIFQEPMSSLDPAFTIGSQIDEVITFHEKKSPAEVKRYSIELLKMVGIPNPEQRYYEYPHQLSGGMRQRVVIAMAVACNPQLLIADEPTTALDVTVQAQILDLMNELRKRLNTSIIMITHDLGVVAEMCDRVGVMYAGEIVEEAVTEAIFDKPAHPYTEGLLNSIPKLLGPKTRLQSIEGNVPSPGEMPNGCQFHPRCSYATEKCREMKPILEEIVPGHKVRCWHSQNVFEKKRGDEQ</sequence>
<dbReference type="InterPro" id="IPR003593">
    <property type="entry name" value="AAA+_ATPase"/>
</dbReference>
<dbReference type="CDD" id="cd03257">
    <property type="entry name" value="ABC_NikE_OppD_transporters"/>
    <property type="match status" value="1"/>
</dbReference>
<keyword evidence="6 9" id="KW-0067">ATP-binding</keyword>
<keyword evidence="4" id="KW-1003">Cell membrane</keyword>
<dbReference type="Pfam" id="PF08352">
    <property type="entry name" value="oligo_HPY"/>
    <property type="match status" value="1"/>
</dbReference>
<evidence type="ECO:0000256" key="5">
    <source>
        <dbReference type="ARBA" id="ARBA00022741"/>
    </source>
</evidence>
<dbReference type="InterPro" id="IPR003439">
    <property type="entry name" value="ABC_transporter-like_ATP-bd"/>
</dbReference>
<evidence type="ECO:0000256" key="2">
    <source>
        <dbReference type="ARBA" id="ARBA00005417"/>
    </source>
</evidence>
<dbReference type="InterPro" id="IPR017871">
    <property type="entry name" value="ABC_transporter-like_CS"/>
</dbReference>
<comment type="subcellular location">
    <subcellularLocation>
        <location evidence="1">Cell membrane</location>
        <topology evidence="1">Peripheral membrane protein</topology>
    </subcellularLocation>
</comment>
<dbReference type="PANTHER" id="PTHR43297">
    <property type="entry name" value="OLIGOPEPTIDE TRANSPORT ATP-BINDING PROTEIN APPD"/>
    <property type="match status" value="1"/>
</dbReference>
<dbReference type="InterPro" id="IPR027417">
    <property type="entry name" value="P-loop_NTPase"/>
</dbReference>
<evidence type="ECO:0000313" key="10">
    <source>
        <dbReference type="Proteomes" id="UP000051063"/>
    </source>
</evidence>
<comment type="similarity">
    <text evidence="2">Belongs to the ABC transporter superfamily.</text>
</comment>
<keyword evidence="7" id="KW-0472">Membrane</keyword>
<accession>A0ABR5NEM2</accession>
<evidence type="ECO:0000256" key="6">
    <source>
        <dbReference type="ARBA" id="ARBA00022840"/>
    </source>
</evidence>
<evidence type="ECO:0000256" key="1">
    <source>
        <dbReference type="ARBA" id="ARBA00004202"/>
    </source>
</evidence>
<dbReference type="Pfam" id="PF00005">
    <property type="entry name" value="ABC_tran"/>
    <property type="match status" value="1"/>
</dbReference>
<dbReference type="EMBL" id="LJJB01000007">
    <property type="protein sequence ID" value="KQL49990.1"/>
    <property type="molecule type" value="Genomic_DNA"/>
</dbReference>
<evidence type="ECO:0000259" key="8">
    <source>
        <dbReference type="PROSITE" id="PS50893"/>
    </source>
</evidence>
<dbReference type="NCBIfam" id="TIGR01727">
    <property type="entry name" value="oligo_HPY"/>
    <property type="match status" value="1"/>
</dbReference>
<gene>
    <name evidence="9" type="ORF">AN963_10020</name>
</gene>
<dbReference type="InterPro" id="IPR050388">
    <property type="entry name" value="ABC_Ni/Peptide_Import"/>
</dbReference>
<proteinExistence type="inferred from homology"/>
<dbReference type="PANTHER" id="PTHR43297:SF2">
    <property type="entry name" value="DIPEPTIDE TRANSPORT ATP-BINDING PROTEIN DPPD"/>
    <property type="match status" value="1"/>
</dbReference>